<accession>A0ABR0SR18</accession>
<protein>
    <submittedName>
        <fullName evidence="4">Mannose-specific lectin</fullName>
    </submittedName>
</protein>
<dbReference type="Gene3D" id="2.90.10.30">
    <property type="match status" value="4"/>
</dbReference>
<dbReference type="PANTHER" id="PTHR47976:SF115">
    <property type="entry name" value="RECEPTOR-LIKE SERINE_THREONINE-PROTEIN KINASE"/>
    <property type="match status" value="1"/>
</dbReference>
<dbReference type="EMBL" id="JAVFKD010000012">
    <property type="protein sequence ID" value="KAK5994170.1"/>
    <property type="molecule type" value="Genomic_DNA"/>
</dbReference>
<dbReference type="Proteomes" id="UP001338125">
    <property type="component" value="Unassembled WGS sequence"/>
</dbReference>
<keyword evidence="1" id="KW-0732">Signal</keyword>
<feature type="compositionally biased region" description="Pro residues" evidence="2">
    <location>
        <begin position="2948"/>
        <end position="2957"/>
    </location>
</feature>
<evidence type="ECO:0000259" key="3">
    <source>
        <dbReference type="PROSITE" id="PS50927"/>
    </source>
</evidence>
<dbReference type="InterPro" id="IPR036866">
    <property type="entry name" value="RibonucZ/Hydroxyglut_hydro"/>
</dbReference>
<feature type="compositionally biased region" description="Low complexity" evidence="2">
    <location>
        <begin position="2516"/>
        <end position="2532"/>
    </location>
</feature>
<keyword evidence="5" id="KW-1185">Reference proteome</keyword>
<evidence type="ECO:0000256" key="2">
    <source>
        <dbReference type="SAM" id="MobiDB-lite"/>
    </source>
</evidence>
<dbReference type="InterPro" id="IPR001480">
    <property type="entry name" value="Bulb-type_lectin_dom"/>
</dbReference>
<reference evidence="4 5" key="1">
    <citation type="submission" date="2024-01" db="EMBL/GenBank/DDBJ databases">
        <title>Complete genome of Cladobotryum mycophilum ATHUM6906.</title>
        <authorList>
            <person name="Christinaki A.C."/>
            <person name="Myridakis A.I."/>
            <person name="Kouvelis V.N."/>
        </authorList>
    </citation>
    <scope>NUCLEOTIDE SEQUENCE [LARGE SCALE GENOMIC DNA]</scope>
    <source>
        <strain evidence="4 5">ATHUM6906</strain>
    </source>
</reference>
<proteinExistence type="predicted"/>
<dbReference type="PROSITE" id="PS50927">
    <property type="entry name" value="BULB_LECTIN"/>
    <property type="match status" value="3"/>
</dbReference>
<name>A0ABR0SR18_9HYPO</name>
<dbReference type="SUPFAM" id="SSF51110">
    <property type="entry name" value="alpha-D-mannose-specific plant lectins"/>
    <property type="match status" value="3"/>
</dbReference>
<gene>
    <name evidence="4" type="ORF">PT974_07612</name>
</gene>
<feature type="domain" description="Bulb-type lectin" evidence="3">
    <location>
        <begin position="3159"/>
        <end position="3276"/>
    </location>
</feature>
<dbReference type="Gene3D" id="3.60.15.10">
    <property type="entry name" value="Ribonuclease Z/Hydroxyacylglutathione hydrolase-like"/>
    <property type="match status" value="1"/>
</dbReference>
<dbReference type="PANTHER" id="PTHR47976">
    <property type="entry name" value="G-TYPE LECTIN S-RECEPTOR-LIKE SERINE/THREONINE-PROTEIN KINASE SD2-5"/>
    <property type="match status" value="1"/>
</dbReference>
<dbReference type="Gene3D" id="2.90.10.10">
    <property type="entry name" value="Bulb-type lectin domain"/>
    <property type="match status" value="1"/>
</dbReference>
<dbReference type="InterPro" id="IPR036426">
    <property type="entry name" value="Bulb-type_lectin_dom_sf"/>
</dbReference>
<dbReference type="InterPro" id="IPR051343">
    <property type="entry name" value="G-type_lectin_kinases/EP1-like"/>
</dbReference>
<feature type="region of interest" description="Disordered" evidence="2">
    <location>
        <begin position="2945"/>
        <end position="2966"/>
    </location>
</feature>
<evidence type="ECO:0000313" key="4">
    <source>
        <dbReference type="EMBL" id="KAK5994170.1"/>
    </source>
</evidence>
<sequence>MAQPILPLLHVIYAGRGDALVLEYDWADQRQLVILDGGPKKLLYKKNEYEAPYTKYFVSSVIDIWRKMPGNAHLPLAPVAIINSHPDDDHYDGILELLKSALKDKTWQRLAQKTLPDGPMYFNGPLILPRAYKPDGFLDKTANDRAIEIFGNVLKKRKFEKDKPRGQNPLVPGINIEYPERNDLIVWERKEPLIQPRVPGIVEDDDGSSLHAVARGTEGSVSDLIRKVPKQTDLDKSTTNLSSILMNTVPQTGGCIVGTGDNVASQIRQSFGWPGQNTPIDIYKIQHHGSVKNAQLEEALVHAVPNFEAVAIECALRELMEMYWGHTANNIQNPESSHRQTFFAPVYSQDSLQVALPEVYNLMEAAFAEDNFTRNDCLEYLKHLRIRDRQFLMYSAWSGAANAANRPPLNLDGWHRGVDPSTIYYKIWNTILNASKQTVEGWTENERHTRSTVPALQMYNQTEVNSFFSWNTLPAQQNGQQLVPTKFWHNFFWADDPKGRFFWLAYYTNLDSIRRSLEFYQSFNSYVYVVSANGSYGHPSPSVVAALALAAAEGNYHRCLYVTNGFAVSTDIIKMMVYWAYRANPNNDMQNARRLTENALGPGAAQRQGGSLSVRYLNRGVYMSLSGNSNYRQGNQEARERTDRTAEISFANGVADLDELYKALETDKSVIPIRSTKRKAYFIKLRMANNFSLDLPFFANAGLNVTTQQPSLYDIKEHWESEHQHVITETEVPIHIKRKSFMARTMPLLCDFILTSSPGRRPPPPQANFGLGRFFNLNLTTYLAGGGGGAGGHGFPGVRFMVQDMQLAAVSPSVEVSKATATATKVDEKVPSKDASKPVVIDEATKKALAENFKQEIRSVSLEEFCKIALIALDLAHPWTVQATLDVLLGVSNTKKLGLVRPIELAILGAQIIPKDTKVVFEQIGFNILIRSAHTPFTFTGTNAVSLQGEQLKSKQGDLNVQWPDKKPISVNTDLIFDEGAVTIKLHREVQLDQAIQPCSLERALIQLAQQQKPTLVTDFKKLALPKVLGLLTNRSPGDMAVYLLDRLPTILIKKGFLQQTIDLKKSTVTALPSPVGGFAVRNAELVISQISQQADVVNNVLTLVDADLKIKFEDVKIILKDGNMPREKITFVGAVKVGEVTLSCSVELSNPPPSADSLNASAVNWKFQAHNDKEPLKNILSLWKSEKTAKVESFGKDTVPFSSSSLSDLNHSGVGFVLSQPVARNAQYRVSSVFAATKLSSWKDYLPESIAKNICKTGGAGGFDVEAHLEIRNPLDEGLRALALALNFEIEIPSSGQLPGNDSSKAGSVPVPNRRLQAVLMAEPMSGTKDYDYRVRISASDDGVTIPDVIRAVGLGDKLELAIKEFPMLDSLNKLHLKQLAIALEEKRTADSKRQYSISDFDLAVTLDTITIYNNLKITNTEVSLSYSSEMWTGSVRGVLRFGEIPVSVAVVLPQTDVEGLIEISAPRGLRAIDAMQALGTRLPSLVDLPFPEVAQAVASVSLDHAKIQLRRTDKIHVSGLTFELSLSGTKLGHIDLTHLRTKIGWQEVEDNDKKVQGHLSLGIEALANGGNQSVSVAYDSQTKMLIATFHAAKPTTISEMIKFVLNDNLPSNPIMDFAGGLGISHASVVFDTGKKPKPMAFCITLQGKETVDIEKTTLRSLELSYVAGVPQAAPKPNGEKSPEATPFILSLTGLVSNNNVGATFKFLTTWGAATVDPSVTVEVSPPTDPSHGALSLTGLGGLLGWPSLPDPVVPLDATNPGFFTLNIVEASGKVEFHKDPSDKKTKVKLSSLLVIVESRNPYVVHELSLTLQRLSFKLDYDQKREEKQRFKGNALAYLEFAKGVVLELEYFGPSENNRLSGKLHMVGQSDVAKIPSFQKTADDYLGKGSYEMPPNLALPKSILMTKVSAEYIPGKRFEISGADESFNWLIDTFSPMDITLKGLGGQIVRNLGSSKTLEAYIYASVSFSSFVSGKALLHLTKSKTTSAMLIAQLSKLSQAHDLTQKPNDVAAIVNSVGDSSISWTAVSPGDTRQDLVFAGGDTSSLKLVLDFQRKNFIMAGRINGVGRALLWLRKRDTQDHKTTGDKTKTTNYSYLLCVELDSISALWPSLQADFGEWVSFDKSTLSARISSETFTVSEVEDQIRILAEAVPALPEKKDEAAVGPLAKALKKTDKVTPASDEKTASVPIVPQGACLRARIVLDERTKLSNLLMISSDRLPGNEPAIELEAHIPRTGKPAEYTISLSNFRMFEGAFILNRATGTYVAGDKPQLSVTGDLEFHLEDHVYHFNVSYYNQHKPVQTVFELKTQPPSGQAKTTTTTITSSPIAFGEMFGVSLNVTKLRGTITPPPSGTKEKKQWTCSVHGSVTIFKTSTTGQVVFVGESPKAIVCNLVSDVDIGKVYSDLIHATPGESDATQNTWPSNYGPLALKSARVYYLKSTTQETVMMEDEKDTTGRLVPISLAPKFNISADIELFGKPFAVVVNLPSDKSGVEIVGSYKDEIKLGFCTLTKSTAPGSQGPGIQISSRSGQQRSKDGGKNHYKLISGLSLLDHPGFELELDYSNEVYAGKASYTKDITVLEAEVKGPFSLTVEYSKGRFSFGGFKINKDVNLDLEQALKDATNPGKTKKPQTCPELIGKLFNKLVKTRFFWTADMAGFTSAGLKVDVKGFFRVMVMNSEELSVDFDLPGPISFELSPGLFTLDGLIKGLEKAMLDNLTHLGENILGDSVKAAKIFGVMALKELLPQAIAALLCRDIKPPGIWPAVDWKLPPDDKPGEKPPQSNPKAAPEPTSWWDKFWNTVGTIFVVGSLFVGALAALGEGIATFAEFVVAAEEAIVLLDKAIKALRALKDLGKLSKTDAAKLQRYEKLRTDFTKVKADAGKQIELAKTSLRQKLNFTSKPSAKFSGKEGLMRLDISKVKPDEKLLGNVNASKLMWQVYVISTNTPPSSDPTAPPPAKVSSQNSADGTIIEVRRDDLKGAKEVHAWVRASYTDSLGPKHPQEETFSSEAWAQVDILLVDDENWKPGFISAFTLSGKPSVAITSASVVRADWSSNVSSVAKDAFENIGVPYWEVVLSLSQDPPKSVDPNAVLAQEYIPTFTTNFEQTLDPKLLGKPNGYPADAPGYSRIVYVHIRAIMEVSLTKSRVEGSWASGQRGPAKDSLGPTEWLAPGECLIGSKGRVHFILQDDGDFVLYQDKTLLWSSRTKGDQNKPVKAVMLDDGNLMLYDASGAVRWQSGTGKNSTNNAPNSGASLAILDDGNAIVRSKDGKTILWQTNTHAVFPPSRRDRLQVGETLLPNQNIVSPNGQFSLAFQGDANFVVYDWKNPIWHIGTTMSTRPYNVQLGEDDNLVVNRDYKPWASNTHRREKGGRAALIIRDDGAAIIESDGIIIWSTKAELVQPWEPVDLVLVKPGSDRMRQGEFLAKGQSLTSPNGKFTATLQQDGNFDLYYQLSESLGKSLFWSTVTTSNTITRLCFGKIPRQLNLYSAGAQVKWSPQAGREWDPGHVFQLGNDGNLCILPDGVDPSSTDGEDKRAWCSNSATVGMLEKDEGFAMLPGQCILPDQLLISPNGKFHFYITGTGDMQVSTNTQNVLTTFNPLPKDLRHGITAFCFLTSGHLQIRGPAYQELWKDGPGTTRREGEIVKFVMRDDGTPVLQLFSKDKSSPPGQVIWEILKPVSDRLLTGQCLRPGQQIRSRNGAYDLAFQQDANLVLYKFAKPDPVAPSEFETIWSSDTGSWVNRGDRAALQKDGNFVVYESGDYPLWSSQTYTTERREVFYTLIMQDDGEAVIYKEENERIWGTKDEMY</sequence>
<feature type="domain" description="Bulb-type lectin" evidence="3">
    <location>
        <begin position="3677"/>
        <end position="3801"/>
    </location>
</feature>
<dbReference type="CDD" id="cd00028">
    <property type="entry name" value="B_lectin"/>
    <property type="match status" value="1"/>
</dbReference>
<feature type="region of interest" description="Disordered" evidence="2">
    <location>
        <begin position="2767"/>
        <end position="2791"/>
    </location>
</feature>
<organism evidence="4 5">
    <name type="scientific">Cladobotryum mycophilum</name>
    <dbReference type="NCBI Taxonomy" id="491253"/>
    <lineage>
        <taxon>Eukaryota</taxon>
        <taxon>Fungi</taxon>
        <taxon>Dikarya</taxon>
        <taxon>Ascomycota</taxon>
        <taxon>Pezizomycotina</taxon>
        <taxon>Sordariomycetes</taxon>
        <taxon>Hypocreomycetidae</taxon>
        <taxon>Hypocreales</taxon>
        <taxon>Hypocreaceae</taxon>
        <taxon>Cladobotryum</taxon>
    </lineage>
</organism>
<feature type="region of interest" description="Disordered" evidence="2">
    <location>
        <begin position="2515"/>
        <end position="2538"/>
    </location>
</feature>
<feature type="domain" description="Bulb-type lectin" evidence="3">
    <location>
        <begin position="3286"/>
        <end position="3429"/>
    </location>
</feature>
<comment type="caution">
    <text evidence="4">The sequence shown here is derived from an EMBL/GenBank/DDBJ whole genome shotgun (WGS) entry which is preliminary data.</text>
</comment>
<evidence type="ECO:0000313" key="5">
    <source>
        <dbReference type="Proteomes" id="UP001338125"/>
    </source>
</evidence>
<dbReference type="SMART" id="SM00108">
    <property type="entry name" value="B_lectin"/>
    <property type="match status" value="3"/>
</dbReference>
<evidence type="ECO:0000256" key="1">
    <source>
        <dbReference type="ARBA" id="ARBA00022729"/>
    </source>
</evidence>